<proteinExistence type="predicted"/>
<reference evidence="1 2" key="1">
    <citation type="submission" date="2020-02" db="EMBL/GenBank/DDBJ databases">
        <title>Sequencing the genomes of 1000 actinobacteria strains.</title>
        <authorList>
            <person name="Klenk H.-P."/>
        </authorList>
    </citation>
    <scope>NUCLEOTIDE SEQUENCE [LARGE SCALE GENOMIC DNA]</scope>
    <source>
        <strain evidence="1 2">DSM 27960</strain>
    </source>
</reference>
<evidence type="ECO:0000313" key="1">
    <source>
        <dbReference type="EMBL" id="NIH52515.1"/>
    </source>
</evidence>
<sequence length="80" mass="8979">MDSDITIEDARHVLWYFADRTNGWEYGTFTGKLISAIAHADQGNQERLRLGFPGLVAAARMCMYDQGGTHMLGQFVRGEL</sequence>
<comment type="caution">
    <text evidence="1">The sequence shown here is derived from an EMBL/GenBank/DDBJ whole genome shotgun (WGS) entry which is preliminary data.</text>
</comment>
<protein>
    <submittedName>
        <fullName evidence="1">Uncharacterized protein</fullName>
    </submittedName>
</protein>
<dbReference type="AlphaFoldDB" id="A0A7X5QYU2"/>
<keyword evidence="2" id="KW-1185">Reference proteome</keyword>
<gene>
    <name evidence="1" type="ORF">FHX76_000383</name>
</gene>
<accession>A0A7X5QYU2</accession>
<dbReference type="RefSeq" id="WP_167147175.1">
    <property type="nucleotide sequence ID" value="NZ_JAAMOX010000001.1"/>
</dbReference>
<organism evidence="1 2">
    <name type="scientific">Lysinibacter cavernae</name>
    <dbReference type="NCBI Taxonomy" id="1640652"/>
    <lineage>
        <taxon>Bacteria</taxon>
        <taxon>Bacillati</taxon>
        <taxon>Actinomycetota</taxon>
        <taxon>Actinomycetes</taxon>
        <taxon>Micrococcales</taxon>
        <taxon>Microbacteriaceae</taxon>
        <taxon>Lysinibacter</taxon>
    </lineage>
</organism>
<dbReference type="Proteomes" id="UP000541033">
    <property type="component" value="Unassembled WGS sequence"/>
</dbReference>
<name>A0A7X5QYU2_9MICO</name>
<dbReference type="EMBL" id="JAAMOX010000001">
    <property type="protein sequence ID" value="NIH52515.1"/>
    <property type="molecule type" value="Genomic_DNA"/>
</dbReference>
<evidence type="ECO:0000313" key="2">
    <source>
        <dbReference type="Proteomes" id="UP000541033"/>
    </source>
</evidence>